<dbReference type="AlphaFoldDB" id="A0A841BVR1"/>
<organism evidence="1 2">
    <name type="scientific">Allocatelliglobosispora scoriae</name>
    <dbReference type="NCBI Taxonomy" id="643052"/>
    <lineage>
        <taxon>Bacteria</taxon>
        <taxon>Bacillati</taxon>
        <taxon>Actinomycetota</taxon>
        <taxon>Actinomycetes</taxon>
        <taxon>Micromonosporales</taxon>
        <taxon>Micromonosporaceae</taxon>
        <taxon>Allocatelliglobosispora</taxon>
    </lineage>
</organism>
<name>A0A841BVR1_9ACTN</name>
<evidence type="ECO:0000313" key="2">
    <source>
        <dbReference type="Proteomes" id="UP000587527"/>
    </source>
</evidence>
<proteinExistence type="predicted"/>
<dbReference type="SUPFAM" id="SSF55961">
    <property type="entry name" value="Bet v1-like"/>
    <property type="match status" value="1"/>
</dbReference>
<dbReference type="EMBL" id="JACHMN010000003">
    <property type="protein sequence ID" value="MBB5873187.1"/>
    <property type="molecule type" value="Genomic_DNA"/>
</dbReference>
<keyword evidence="2" id="KW-1185">Reference proteome</keyword>
<dbReference type="RefSeq" id="WP_184843976.1">
    <property type="nucleotide sequence ID" value="NZ_JACHMN010000003.1"/>
</dbReference>
<dbReference type="Gene3D" id="3.30.530.20">
    <property type="match status" value="1"/>
</dbReference>
<dbReference type="Proteomes" id="UP000587527">
    <property type="component" value="Unassembled WGS sequence"/>
</dbReference>
<reference evidence="1 2" key="1">
    <citation type="submission" date="2020-08" db="EMBL/GenBank/DDBJ databases">
        <title>Sequencing the genomes of 1000 actinobacteria strains.</title>
        <authorList>
            <person name="Klenk H.-P."/>
        </authorList>
    </citation>
    <scope>NUCLEOTIDE SEQUENCE [LARGE SCALE GENOMIC DNA]</scope>
    <source>
        <strain evidence="1 2">DSM 45362</strain>
    </source>
</reference>
<accession>A0A841BVR1</accession>
<sequence>MSRRQISETRIIPAPAAQIFELLADPAKHPTIDGSGTVVAARGSQRRLALGMKFGMDMKIGAKYKILNTVVEFEEGTLIAWRHFNGHRWRWRLTPVDDGHTEVTETFDWSTAKYPLVISLSTFPRRNRAAITRTLDRLAALYTA</sequence>
<protein>
    <submittedName>
        <fullName evidence="1">Uncharacterized protein YndB with AHSA1/START domain</fullName>
    </submittedName>
</protein>
<dbReference type="InterPro" id="IPR019587">
    <property type="entry name" value="Polyketide_cyclase/dehydratase"/>
</dbReference>
<evidence type="ECO:0000313" key="1">
    <source>
        <dbReference type="EMBL" id="MBB5873187.1"/>
    </source>
</evidence>
<comment type="caution">
    <text evidence="1">The sequence shown here is derived from an EMBL/GenBank/DDBJ whole genome shotgun (WGS) entry which is preliminary data.</text>
</comment>
<dbReference type="InterPro" id="IPR023393">
    <property type="entry name" value="START-like_dom_sf"/>
</dbReference>
<dbReference type="Pfam" id="PF10604">
    <property type="entry name" value="Polyketide_cyc2"/>
    <property type="match status" value="1"/>
</dbReference>
<gene>
    <name evidence="1" type="ORF">F4553_006621</name>
</gene>